<evidence type="ECO:0008006" key="6">
    <source>
        <dbReference type="Google" id="ProtNLM"/>
    </source>
</evidence>
<dbReference type="GO" id="GO:0005576">
    <property type="term" value="C:extracellular region"/>
    <property type="evidence" value="ECO:0007669"/>
    <property type="project" value="UniProtKB-SubCell"/>
</dbReference>
<dbReference type="Gene3D" id="3.40.50.200">
    <property type="entry name" value="Peptidase S8/S53 domain"/>
    <property type="match status" value="1"/>
</dbReference>
<dbReference type="InterPro" id="IPR045051">
    <property type="entry name" value="SBT"/>
</dbReference>
<evidence type="ECO:0000256" key="1">
    <source>
        <dbReference type="ARBA" id="ARBA00004613"/>
    </source>
</evidence>
<gene>
    <name evidence="4" type="ORF">GH714_005159</name>
</gene>
<dbReference type="GO" id="GO:0004252">
    <property type="term" value="F:serine-type endopeptidase activity"/>
    <property type="evidence" value="ECO:0007669"/>
    <property type="project" value="InterPro"/>
</dbReference>
<keyword evidence="5" id="KW-1185">Reference proteome</keyword>
<dbReference type="Proteomes" id="UP000467840">
    <property type="component" value="Chromosome 14"/>
</dbReference>
<name>A0A6A6M975_HEVBR</name>
<dbReference type="EMBL" id="JAAGAX010000006">
    <property type="protein sequence ID" value="KAF2309794.1"/>
    <property type="molecule type" value="Genomic_DNA"/>
</dbReference>
<evidence type="ECO:0000313" key="5">
    <source>
        <dbReference type="Proteomes" id="UP000467840"/>
    </source>
</evidence>
<comment type="similarity">
    <text evidence="2">Belongs to the peptidase S8 family.</text>
</comment>
<organism evidence="4 5">
    <name type="scientific">Hevea brasiliensis</name>
    <name type="common">Para rubber tree</name>
    <name type="synonym">Siphonia brasiliensis</name>
    <dbReference type="NCBI Taxonomy" id="3981"/>
    <lineage>
        <taxon>Eukaryota</taxon>
        <taxon>Viridiplantae</taxon>
        <taxon>Streptophyta</taxon>
        <taxon>Embryophyta</taxon>
        <taxon>Tracheophyta</taxon>
        <taxon>Spermatophyta</taxon>
        <taxon>Magnoliopsida</taxon>
        <taxon>eudicotyledons</taxon>
        <taxon>Gunneridae</taxon>
        <taxon>Pentapetalae</taxon>
        <taxon>rosids</taxon>
        <taxon>fabids</taxon>
        <taxon>Malpighiales</taxon>
        <taxon>Euphorbiaceae</taxon>
        <taxon>Crotonoideae</taxon>
        <taxon>Micrandreae</taxon>
        <taxon>Hevea</taxon>
    </lineage>
</organism>
<dbReference type="PANTHER" id="PTHR10795">
    <property type="entry name" value="PROPROTEIN CONVERTASE SUBTILISIN/KEXIN"/>
    <property type="match status" value="1"/>
</dbReference>
<keyword evidence="3" id="KW-0732">Signal</keyword>
<comment type="caution">
    <text evidence="4">The sequence shown here is derived from an EMBL/GenBank/DDBJ whole genome shotgun (WGS) entry which is preliminary data.</text>
</comment>
<evidence type="ECO:0000256" key="3">
    <source>
        <dbReference type="ARBA" id="ARBA00022729"/>
    </source>
</evidence>
<dbReference type="SUPFAM" id="SSF52743">
    <property type="entry name" value="Subtilisin-like"/>
    <property type="match status" value="1"/>
</dbReference>
<sequence length="209" mass="22654">MRRECSLKHRWKEANWSSISFSKGLIAAGRNISTEIDYDSPRELFFGHGTHTSSTAAGNYAAGVSHFEYAKGNAAGLAPRAHGAIYKVLFATDTLESAASDVLAGLRKGLLVYVPTERKGLLVYVPTGNDGDFNSTHNGAPWITTVGAGTLDPSITATMTLENGLIVKVTSYFQKSVHITNASSCYGRVMKAKHIATTTQYFQVRSMER</sequence>
<accession>A0A6A6M975</accession>
<dbReference type="InterPro" id="IPR036852">
    <property type="entry name" value="Peptidase_S8/S53_dom_sf"/>
</dbReference>
<protein>
    <recommendedName>
        <fullName evidence="6">Peptidase S8/S53 domain-containing protein</fullName>
    </recommendedName>
</protein>
<dbReference type="GO" id="GO:0006508">
    <property type="term" value="P:proteolysis"/>
    <property type="evidence" value="ECO:0007669"/>
    <property type="project" value="InterPro"/>
</dbReference>
<dbReference type="AlphaFoldDB" id="A0A6A6M975"/>
<comment type="subcellular location">
    <subcellularLocation>
        <location evidence="1">Secreted</location>
    </subcellularLocation>
</comment>
<evidence type="ECO:0000313" key="4">
    <source>
        <dbReference type="EMBL" id="KAF2309794.1"/>
    </source>
</evidence>
<proteinExistence type="inferred from homology"/>
<reference evidence="4 5" key="1">
    <citation type="journal article" date="2020" name="Mol. Plant">
        <title>The Chromosome-Based Rubber Tree Genome Provides New Insights into Spurge Genome Evolution and Rubber Biosynthesis.</title>
        <authorList>
            <person name="Liu J."/>
            <person name="Shi C."/>
            <person name="Shi C.C."/>
            <person name="Li W."/>
            <person name="Zhang Q.J."/>
            <person name="Zhang Y."/>
            <person name="Li K."/>
            <person name="Lu H.F."/>
            <person name="Shi C."/>
            <person name="Zhu S.T."/>
            <person name="Xiao Z.Y."/>
            <person name="Nan H."/>
            <person name="Yue Y."/>
            <person name="Zhu X.G."/>
            <person name="Wu Y."/>
            <person name="Hong X.N."/>
            <person name="Fan G.Y."/>
            <person name="Tong Y."/>
            <person name="Zhang D."/>
            <person name="Mao C.L."/>
            <person name="Liu Y.L."/>
            <person name="Hao S.J."/>
            <person name="Liu W.Q."/>
            <person name="Lv M.Q."/>
            <person name="Zhang H.B."/>
            <person name="Liu Y."/>
            <person name="Hu-Tang G.R."/>
            <person name="Wang J.P."/>
            <person name="Wang J.H."/>
            <person name="Sun Y.H."/>
            <person name="Ni S.B."/>
            <person name="Chen W.B."/>
            <person name="Zhang X.C."/>
            <person name="Jiao Y.N."/>
            <person name="Eichler E.E."/>
            <person name="Li G.H."/>
            <person name="Liu X."/>
            <person name="Gao L.Z."/>
        </authorList>
    </citation>
    <scope>NUCLEOTIDE SEQUENCE [LARGE SCALE GENOMIC DNA]</scope>
    <source>
        <strain evidence="5">cv. GT1</strain>
        <tissue evidence="4">Leaf</tissue>
    </source>
</reference>
<evidence type="ECO:0000256" key="2">
    <source>
        <dbReference type="ARBA" id="ARBA00011073"/>
    </source>
</evidence>